<evidence type="ECO:0000313" key="2">
    <source>
        <dbReference type="EMBL" id="KAK5168852.1"/>
    </source>
</evidence>
<accession>A0AAV9P7Q7</accession>
<dbReference type="Proteomes" id="UP001337655">
    <property type="component" value="Unassembled WGS sequence"/>
</dbReference>
<proteinExistence type="predicted"/>
<dbReference type="EMBL" id="JAVRRT010000009">
    <property type="protein sequence ID" value="KAK5168852.1"/>
    <property type="molecule type" value="Genomic_DNA"/>
</dbReference>
<reference evidence="2 3" key="1">
    <citation type="submission" date="2023-08" db="EMBL/GenBank/DDBJ databases">
        <title>Black Yeasts Isolated from many extreme environments.</title>
        <authorList>
            <person name="Coleine C."/>
            <person name="Stajich J.E."/>
            <person name="Selbmann L."/>
        </authorList>
    </citation>
    <scope>NUCLEOTIDE SEQUENCE [LARGE SCALE GENOMIC DNA]</scope>
    <source>
        <strain evidence="2 3">CCFEE 5935</strain>
    </source>
</reference>
<dbReference type="PANTHER" id="PTHR43792:SF1">
    <property type="entry name" value="N-ACETYLTRANSFERASE DOMAIN-CONTAINING PROTEIN"/>
    <property type="match status" value="1"/>
</dbReference>
<comment type="caution">
    <text evidence="2">The sequence shown here is derived from an EMBL/GenBank/DDBJ whole genome shotgun (WGS) entry which is preliminary data.</text>
</comment>
<evidence type="ECO:0000313" key="3">
    <source>
        <dbReference type="Proteomes" id="UP001337655"/>
    </source>
</evidence>
<dbReference type="PROSITE" id="PS51186">
    <property type="entry name" value="GNAT"/>
    <property type="match status" value="1"/>
</dbReference>
<dbReference type="InterPro" id="IPR000182">
    <property type="entry name" value="GNAT_dom"/>
</dbReference>
<dbReference type="GO" id="GO:0016747">
    <property type="term" value="F:acyltransferase activity, transferring groups other than amino-acyl groups"/>
    <property type="evidence" value="ECO:0007669"/>
    <property type="project" value="InterPro"/>
</dbReference>
<dbReference type="Pfam" id="PF13302">
    <property type="entry name" value="Acetyltransf_3"/>
    <property type="match status" value="1"/>
</dbReference>
<dbReference type="PANTHER" id="PTHR43792">
    <property type="entry name" value="GNAT FAMILY, PUTATIVE (AFU_ORTHOLOGUE AFUA_3G00765)-RELATED-RELATED"/>
    <property type="match status" value="1"/>
</dbReference>
<name>A0AAV9P7Q7_9PEZI</name>
<dbReference type="GeneID" id="89927501"/>
<feature type="domain" description="N-acetyltransferase" evidence="1">
    <location>
        <begin position="21"/>
        <end position="189"/>
    </location>
</feature>
<dbReference type="AlphaFoldDB" id="A0AAV9P7Q7"/>
<keyword evidence="3" id="KW-1185">Reference proteome</keyword>
<dbReference type="RefSeq" id="XP_064658318.1">
    <property type="nucleotide sequence ID" value="XM_064803403.1"/>
</dbReference>
<dbReference type="InterPro" id="IPR051531">
    <property type="entry name" value="N-acetyltransferase"/>
</dbReference>
<sequence length="219" mass="24445">MDPSTDTLQEPDFHEILTKRLRLRTLRVTDAEALLPLISLESVMRWTSHGVVSTLSQAERWTSDRALGKDVFNFAIELRQHDLRDGDKRPIIGVVGSFHLPSIGYMIHPDHAGNGYATEAFLAVLPQLFDRIPPLSEGGSGFDHLEGWADVENRPSRRILEKCGFTLCEMRPDPDNDIRGASEIAIYRKARPGRTLEELGLLPIDEGSVQSKAPTPPVQ</sequence>
<evidence type="ECO:0000259" key="1">
    <source>
        <dbReference type="PROSITE" id="PS51186"/>
    </source>
</evidence>
<dbReference type="Gene3D" id="3.40.630.30">
    <property type="match status" value="1"/>
</dbReference>
<dbReference type="SUPFAM" id="SSF55729">
    <property type="entry name" value="Acyl-CoA N-acyltransferases (Nat)"/>
    <property type="match status" value="1"/>
</dbReference>
<gene>
    <name evidence="2" type="ORF">LTR77_006161</name>
</gene>
<protein>
    <recommendedName>
        <fullName evidence="1">N-acetyltransferase domain-containing protein</fullName>
    </recommendedName>
</protein>
<organism evidence="2 3">
    <name type="scientific">Saxophila tyrrhenica</name>
    <dbReference type="NCBI Taxonomy" id="1690608"/>
    <lineage>
        <taxon>Eukaryota</taxon>
        <taxon>Fungi</taxon>
        <taxon>Dikarya</taxon>
        <taxon>Ascomycota</taxon>
        <taxon>Pezizomycotina</taxon>
        <taxon>Dothideomycetes</taxon>
        <taxon>Dothideomycetidae</taxon>
        <taxon>Mycosphaerellales</taxon>
        <taxon>Extremaceae</taxon>
        <taxon>Saxophila</taxon>
    </lineage>
</organism>
<dbReference type="InterPro" id="IPR016181">
    <property type="entry name" value="Acyl_CoA_acyltransferase"/>
</dbReference>